<proteinExistence type="inferred from homology"/>
<dbReference type="EMBL" id="JAAARO010000015">
    <property type="protein sequence ID" value="KAF5734959.1"/>
    <property type="molecule type" value="Genomic_DNA"/>
</dbReference>
<evidence type="ECO:0000256" key="8">
    <source>
        <dbReference type="ARBA" id="ARBA00023303"/>
    </source>
</evidence>
<feature type="transmembrane region" description="Helical" evidence="9">
    <location>
        <begin position="154"/>
        <end position="172"/>
    </location>
</feature>
<keyword evidence="4 9" id="KW-0812">Transmembrane</keyword>
<keyword evidence="6" id="KW-0406">Ion transport</keyword>
<feature type="transmembrane region" description="Helical" evidence="9">
    <location>
        <begin position="95"/>
        <end position="111"/>
    </location>
</feature>
<dbReference type="GO" id="GO:0034220">
    <property type="term" value="P:monoatomic ion transmembrane transport"/>
    <property type="evidence" value="ECO:0007669"/>
    <property type="project" value="UniProtKB-KW"/>
</dbReference>
<evidence type="ECO:0000313" key="10">
    <source>
        <dbReference type="EMBL" id="KAF5734959.1"/>
    </source>
</evidence>
<organism evidence="10 11">
    <name type="scientific">Tripterygium wilfordii</name>
    <name type="common">Thunder God vine</name>
    <dbReference type="NCBI Taxonomy" id="458696"/>
    <lineage>
        <taxon>Eukaryota</taxon>
        <taxon>Viridiplantae</taxon>
        <taxon>Streptophyta</taxon>
        <taxon>Embryophyta</taxon>
        <taxon>Tracheophyta</taxon>
        <taxon>Spermatophyta</taxon>
        <taxon>Magnoliopsida</taxon>
        <taxon>eudicotyledons</taxon>
        <taxon>Gunneridae</taxon>
        <taxon>Pentapetalae</taxon>
        <taxon>rosids</taxon>
        <taxon>fabids</taxon>
        <taxon>Celastrales</taxon>
        <taxon>Celastraceae</taxon>
        <taxon>Tripterygium</taxon>
    </lineage>
</organism>
<evidence type="ECO:0000256" key="4">
    <source>
        <dbReference type="ARBA" id="ARBA00022692"/>
    </source>
</evidence>
<evidence type="ECO:0000256" key="5">
    <source>
        <dbReference type="ARBA" id="ARBA00022989"/>
    </source>
</evidence>
<dbReference type="InterPro" id="IPR020966">
    <property type="entry name" value="ALMT"/>
</dbReference>
<dbReference type="InParanoid" id="A0A7J7CLM9"/>
<evidence type="ECO:0008006" key="12">
    <source>
        <dbReference type="Google" id="ProtNLM"/>
    </source>
</evidence>
<keyword evidence="8" id="KW-0407">Ion channel</keyword>
<sequence>MEQKQQPNGELEWRINLGDGSSSKTLVPEAGITRRAWQGLKGLIESFLVKKVWRFLKKAWDLGVDDPRIFFHCLKVGIALSIVSLFYYMRPLYDGFGGNAMWAVMTVVVVFENNVGASVCKCLNRICGTSLAGSLAFCVHYLASKSGHKFEPFIVGTSVFLLASVATFSRFIPSVKARFDYGAMIFILTFSLVSLSGYRVDELLDMAHERISTIIVGTSLCILVSMLICPIWAGGELHALINRNMDKLANSLEGCTGEFFKSNGGLGESNKESNEKLLGFKCILASKANEETMAKFALWEPAHGQFNYKHPWKQYLKIGASIRSCAYCLEALNACINSDHKIPESIMKHVSDTCLRVSSNASSVIRELAETIKTMKRSSTIDVLVGEMNSSVQELQEDLKSLPQNETPIIDMIPVLTCVSLLIEIANRVEAIVDAVKELSKLADFGFRDQDKSNQNQSKSDGNIMQEKRRVEETMMALQRV</sequence>
<keyword evidence="11" id="KW-1185">Reference proteome</keyword>
<dbReference type="Pfam" id="PF11744">
    <property type="entry name" value="ALMT"/>
    <property type="match status" value="1"/>
</dbReference>
<evidence type="ECO:0000256" key="2">
    <source>
        <dbReference type="ARBA" id="ARBA00007079"/>
    </source>
</evidence>
<keyword evidence="7 9" id="KW-0472">Membrane</keyword>
<dbReference type="PANTHER" id="PTHR31086">
    <property type="entry name" value="ALUMINUM-ACTIVATED MALATE TRANSPORTER 10"/>
    <property type="match status" value="1"/>
</dbReference>
<evidence type="ECO:0000256" key="1">
    <source>
        <dbReference type="ARBA" id="ARBA00004141"/>
    </source>
</evidence>
<evidence type="ECO:0000313" key="11">
    <source>
        <dbReference type="Proteomes" id="UP000593562"/>
    </source>
</evidence>
<feature type="transmembrane region" description="Helical" evidence="9">
    <location>
        <begin position="69"/>
        <end position="89"/>
    </location>
</feature>
<name>A0A7J7CLM9_TRIWF</name>
<dbReference type="AlphaFoldDB" id="A0A7J7CLM9"/>
<evidence type="ECO:0000256" key="9">
    <source>
        <dbReference type="SAM" id="Phobius"/>
    </source>
</evidence>
<comment type="caution">
    <text evidence="10">The sequence shown here is derived from an EMBL/GenBank/DDBJ whole genome shotgun (WGS) entry which is preliminary data.</text>
</comment>
<feature type="transmembrane region" description="Helical" evidence="9">
    <location>
        <begin position="211"/>
        <end position="233"/>
    </location>
</feature>
<protein>
    <recommendedName>
        <fullName evidence="12">Aluminum activated malate transporter family protein</fullName>
    </recommendedName>
</protein>
<gene>
    <name evidence="10" type="ORF">HS088_TW15G00458</name>
</gene>
<keyword evidence="5 9" id="KW-1133">Transmembrane helix</keyword>
<dbReference type="OrthoDB" id="68611at2759"/>
<evidence type="ECO:0000256" key="7">
    <source>
        <dbReference type="ARBA" id="ARBA00023136"/>
    </source>
</evidence>
<dbReference type="GO" id="GO:0016020">
    <property type="term" value="C:membrane"/>
    <property type="evidence" value="ECO:0007669"/>
    <property type="project" value="UniProtKB-SubCell"/>
</dbReference>
<dbReference type="Proteomes" id="UP000593562">
    <property type="component" value="Unassembled WGS sequence"/>
</dbReference>
<evidence type="ECO:0000256" key="6">
    <source>
        <dbReference type="ARBA" id="ARBA00023065"/>
    </source>
</evidence>
<accession>A0A7J7CLM9</accession>
<feature type="transmembrane region" description="Helical" evidence="9">
    <location>
        <begin position="179"/>
        <end position="199"/>
    </location>
</feature>
<reference evidence="10 11" key="1">
    <citation type="journal article" date="2020" name="Nat. Commun.">
        <title>Genome of Tripterygium wilfordii and identification of cytochrome P450 involved in triptolide biosynthesis.</title>
        <authorList>
            <person name="Tu L."/>
            <person name="Su P."/>
            <person name="Zhang Z."/>
            <person name="Gao L."/>
            <person name="Wang J."/>
            <person name="Hu T."/>
            <person name="Zhou J."/>
            <person name="Zhang Y."/>
            <person name="Zhao Y."/>
            <person name="Liu Y."/>
            <person name="Song Y."/>
            <person name="Tong Y."/>
            <person name="Lu Y."/>
            <person name="Yang J."/>
            <person name="Xu C."/>
            <person name="Jia M."/>
            <person name="Peters R.J."/>
            <person name="Huang L."/>
            <person name="Gao W."/>
        </authorList>
    </citation>
    <scope>NUCLEOTIDE SEQUENCE [LARGE SCALE GENOMIC DNA]</scope>
    <source>
        <strain evidence="11">cv. XIE 37</strain>
        <tissue evidence="10">Leaf</tissue>
    </source>
</reference>
<dbReference type="GO" id="GO:0015743">
    <property type="term" value="P:malate transport"/>
    <property type="evidence" value="ECO:0007669"/>
    <property type="project" value="InterPro"/>
</dbReference>
<comment type="subcellular location">
    <subcellularLocation>
        <location evidence="1">Membrane</location>
        <topology evidence="1">Multi-pass membrane protein</topology>
    </subcellularLocation>
</comment>
<comment type="similarity">
    <text evidence="2">Belongs to the aromatic acid exporter (TC 2.A.85) family.</text>
</comment>
<evidence type="ECO:0000256" key="3">
    <source>
        <dbReference type="ARBA" id="ARBA00022448"/>
    </source>
</evidence>
<keyword evidence="3" id="KW-0813">Transport</keyword>
<feature type="transmembrane region" description="Helical" evidence="9">
    <location>
        <begin position="123"/>
        <end position="142"/>
    </location>
</feature>